<evidence type="ECO:0000256" key="1">
    <source>
        <dbReference type="SAM" id="MobiDB-lite"/>
    </source>
</evidence>
<gene>
    <name evidence="3" type="ORF">CRM22_004958</name>
</gene>
<dbReference type="OrthoDB" id="6263949at2759"/>
<proteinExistence type="predicted"/>
<feature type="compositionally biased region" description="Polar residues" evidence="1">
    <location>
        <begin position="82"/>
        <end position="94"/>
    </location>
</feature>
<dbReference type="AlphaFoldDB" id="A0A4S2LTP2"/>
<accession>A0A4S2LTP2</accession>
<comment type="caution">
    <text evidence="3">The sequence shown here is derived from an EMBL/GenBank/DDBJ whole genome shotgun (WGS) entry which is preliminary data.</text>
</comment>
<protein>
    <submittedName>
        <fullName evidence="3">Uncharacterized protein</fullName>
    </submittedName>
</protein>
<evidence type="ECO:0000313" key="3">
    <source>
        <dbReference type="EMBL" id="TGZ67185.1"/>
    </source>
</evidence>
<evidence type="ECO:0000256" key="2">
    <source>
        <dbReference type="SAM" id="Phobius"/>
    </source>
</evidence>
<keyword evidence="2" id="KW-0812">Transmembrane</keyword>
<dbReference type="Proteomes" id="UP000308267">
    <property type="component" value="Unassembled WGS sequence"/>
</dbReference>
<keyword evidence="2" id="KW-0472">Membrane</keyword>
<keyword evidence="2" id="KW-1133">Transmembrane helix</keyword>
<reference evidence="3 4" key="1">
    <citation type="journal article" date="2019" name="BMC Genomics">
        <title>New insights from Opisthorchis felineus genome: update on genomics of the epidemiologically important liver flukes.</title>
        <authorList>
            <person name="Ershov N.I."/>
            <person name="Mordvinov V.A."/>
            <person name="Prokhortchouk E.B."/>
            <person name="Pakharukova M.Y."/>
            <person name="Gunbin K.V."/>
            <person name="Ustyantsev K."/>
            <person name="Genaev M.A."/>
            <person name="Blinov A.G."/>
            <person name="Mazur A."/>
            <person name="Boulygina E."/>
            <person name="Tsygankova S."/>
            <person name="Khrameeva E."/>
            <person name="Chekanov N."/>
            <person name="Fan G."/>
            <person name="Xiao A."/>
            <person name="Zhang H."/>
            <person name="Xu X."/>
            <person name="Yang H."/>
            <person name="Solovyev V."/>
            <person name="Lee S.M."/>
            <person name="Liu X."/>
            <person name="Afonnikov D.A."/>
            <person name="Skryabin K.G."/>
        </authorList>
    </citation>
    <scope>NUCLEOTIDE SEQUENCE [LARGE SCALE GENOMIC DNA]</scope>
    <source>
        <strain evidence="3">AK-0245</strain>
        <tissue evidence="3">Whole organism</tissue>
    </source>
</reference>
<sequence>MEPQVVWAQQNANQDGGLDPVIQGVLMGLGLFVALLGLIIFLICCCCRNDDNPTLSLARLSLTPNAAEDTKAAAAYVGPAAESSQQPSTSSKTMDQNKNREVNVNLYATSGQSLPSYAKPVVRQ</sequence>
<evidence type="ECO:0000313" key="4">
    <source>
        <dbReference type="Proteomes" id="UP000308267"/>
    </source>
</evidence>
<keyword evidence="4" id="KW-1185">Reference proteome</keyword>
<feature type="transmembrane region" description="Helical" evidence="2">
    <location>
        <begin position="21"/>
        <end position="43"/>
    </location>
</feature>
<feature type="region of interest" description="Disordered" evidence="1">
    <location>
        <begin position="76"/>
        <end position="108"/>
    </location>
</feature>
<organism evidence="3 4">
    <name type="scientific">Opisthorchis felineus</name>
    <dbReference type="NCBI Taxonomy" id="147828"/>
    <lineage>
        <taxon>Eukaryota</taxon>
        <taxon>Metazoa</taxon>
        <taxon>Spiralia</taxon>
        <taxon>Lophotrochozoa</taxon>
        <taxon>Platyhelminthes</taxon>
        <taxon>Trematoda</taxon>
        <taxon>Digenea</taxon>
        <taxon>Opisthorchiida</taxon>
        <taxon>Opisthorchiata</taxon>
        <taxon>Opisthorchiidae</taxon>
        <taxon>Opisthorchis</taxon>
    </lineage>
</organism>
<name>A0A4S2LTP2_OPIFE</name>
<dbReference type="EMBL" id="SJOL01006425">
    <property type="protein sequence ID" value="TGZ67185.1"/>
    <property type="molecule type" value="Genomic_DNA"/>
</dbReference>